<name>A0A1Q2L2Y2_9BACL</name>
<dbReference type="InterPro" id="IPR001647">
    <property type="entry name" value="HTH_TetR"/>
</dbReference>
<proteinExistence type="predicted"/>
<dbReference type="EMBL" id="CP019640">
    <property type="protein sequence ID" value="AQQ54800.1"/>
    <property type="molecule type" value="Genomic_DNA"/>
</dbReference>
<dbReference type="RefSeq" id="WP_077590701.1">
    <property type="nucleotide sequence ID" value="NZ_CP019640.1"/>
</dbReference>
<dbReference type="AlphaFoldDB" id="A0A1Q2L2Y2"/>
<accession>A0A1Q2L2Y2</accession>
<organism evidence="4 5">
    <name type="scientific">Planococcus lenghuensis</name>
    <dbReference type="NCBI Taxonomy" id="2213202"/>
    <lineage>
        <taxon>Bacteria</taxon>
        <taxon>Bacillati</taxon>
        <taxon>Bacillota</taxon>
        <taxon>Bacilli</taxon>
        <taxon>Bacillales</taxon>
        <taxon>Caryophanaceae</taxon>
        <taxon>Planococcus</taxon>
    </lineage>
</organism>
<protein>
    <submittedName>
        <fullName evidence="4">TetR family transcriptional regulator</fullName>
    </submittedName>
</protein>
<keyword evidence="1 2" id="KW-0238">DNA-binding</keyword>
<gene>
    <name evidence="4" type="ORF">B0X71_17960</name>
</gene>
<sequence length="218" mass="25829">MEKKEIKKRRMWNFFIDATEELIREEGMQKVTIRKVADRAGYNSATIYSYFNELSHLLFFASLRLYKPYLATVTSAMDNLEDPLEKYYVAWEYFCEYSFKQPEVFKAIFLMDLGEHPQALLQHYYEMYPADLITVPQDLQAILMDRNLFNRGRYSVIPLVKAGLLKSEAAEELNELTNLVWLGMFTNFLNNRGYYSIEEAHRQTMKYVKEVTENALKK</sequence>
<dbReference type="KEGG" id="pmar:B0X71_17960"/>
<evidence type="ECO:0000256" key="1">
    <source>
        <dbReference type="ARBA" id="ARBA00023125"/>
    </source>
</evidence>
<dbReference type="Gene3D" id="1.10.357.10">
    <property type="entry name" value="Tetracycline Repressor, domain 2"/>
    <property type="match status" value="1"/>
</dbReference>
<reference evidence="4 5" key="1">
    <citation type="submission" date="2017-02" db="EMBL/GenBank/DDBJ databases">
        <title>The complete genomic sequence of a novel cold adapted crude oil-degrading bacterium Planococcus qaidamina Y42.</title>
        <authorList>
            <person name="Yang R."/>
        </authorList>
    </citation>
    <scope>NUCLEOTIDE SEQUENCE [LARGE SCALE GENOMIC DNA]</scope>
    <source>
        <strain evidence="4 5">Y42</strain>
    </source>
</reference>
<dbReference type="GO" id="GO:0003677">
    <property type="term" value="F:DNA binding"/>
    <property type="evidence" value="ECO:0007669"/>
    <property type="project" value="UniProtKB-UniRule"/>
</dbReference>
<dbReference type="PROSITE" id="PS50977">
    <property type="entry name" value="HTH_TETR_2"/>
    <property type="match status" value="1"/>
</dbReference>
<evidence type="ECO:0000256" key="2">
    <source>
        <dbReference type="PROSITE-ProRule" id="PRU00335"/>
    </source>
</evidence>
<evidence type="ECO:0000313" key="4">
    <source>
        <dbReference type="EMBL" id="AQQ54800.1"/>
    </source>
</evidence>
<dbReference type="OrthoDB" id="5366068at2"/>
<feature type="DNA-binding region" description="H-T-H motif" evidence="2">
    <location>
        <begin position="32"/>
        <end position="51"/>
    </location>
</feature>
<dbReference type="PRINTS" id="PR00455">
    <property type="entry name" value="HTHTETR"/>
</dbReference>
<dbReference type="Pfam" id="PF00440">
    <property type="entry name" value="TetR_N"/>
    <property type="match status" value="1"/>
</dbReference>
<keyword evidence="5" id="KW-1185">Reference proteome</keyword>
<evidence type="ECO:0000259" key="3">
    <source>
        <dbReference type="PROSITE" id="PS50977"/>
    </source>
</evidence>
<dbReference type="SUPFAM" id="SSF46689">
    <property type="entry name" value="Homeodomain-like"/>
    <property type="match status" value="1"/>
</dbReference>
<dbReference type="InterPro" id="IPR009057">
    <property type="entry name" value="Homeodomain-like_sf"/>
</dbReference>
<evidence type="ECO:0000313" key="5">
    <source>
        <dbReference type="Proteomes" id="UP000188184"/>
    </source>
</evidence>
<dbReference type="Proteomes" id="UP000188184">
    <property type="component" value="Chromosome"/>
</dbReference>
<feature type="domain" description="HTH tetR-type" evidence="3">
    <location>
        <begin position="9"/>
        <end position="69"/>
    </location>
</feature>